<reference evidence="3" key="2">
    <citation type="submission" date="2022-12" db="EMBL/GenBank/DDBJ databases">
        <authorList>
            <person name="Sun Q."/>
            <person name="Zhou Y."/>
        </authorList>
    </citation>
    <scope>NUCLEOTIDE SEQUENCE</scope>
    <source>
        <strain evidence="3">CGMCC 1.15034</strain>
    </source>
</reference>
<dbReference type="InterPro" id="IPR012577">
    <property type="entry name" value="NIPSNAP"/>
</dbReference>
<gene>
    <name evidence="3" type="ORF">GCM10010987_48860</name>
</gene>
<dbReference type="Gene3D" id="3.30.70.100">
    <property type="match status" value="1"/>
</dbReference>
<dbReference type="AlphaFoldDB" id="A0AA87WB07"/>
<comment type="caution">
    <text evidence="3">The sequence shown here is derived from an EMBL/GenBank/DDBJ whole genome shotgun (WGS) entry which is preliminary data.</text>
</comment>
<dbReference type="SUPFAM" id="SSF54909">
    <property type="entry name" value="Dimeric alpha+beta barrel"/>
    <property type="match status" value="1"/>
</dbReference>
<evidence type="ECO:0000259" key="2">
    <source>
        <dbReference type="Pfam" id="PF07978"/>
    </source>
</evidence>
<feature type="compositionally biased region" description="Polar residues" evidence="1">
    <location>
        <begin position="77"/>
        <end position="87"/>
    </location>
</feature>
<evidence type="ECO:0000313" key="4">
    <source>
        <dbReference type="Proteomes" id="UP000625079"/>
    </source>
</evidence>
<sequence length="206" mass="23270">MGEAGSRAFCLVRRCPSTLRHCERSEAIQNLAAAAAWIASSQELLAMTRRPLARALIGGSRRKGQSAQDGAHHLSASGLTTHHSTPSPLKETVMIQQLRIYEIFEKNKTAFHARFRDHAARIMRTKYGFKIVAMWETKFGDRTEFAYLLEWPDERTKTSAWAAFMADAEWTEIKRVTHADHGLMVGQIEDRLLVPVDYSPSSSLLR</sequence>
<dbReference type="InterPro" id="IPR011008">
    <property type="entry name" value="Dimeric_a/b-barrel"/>
</dbReference>
<organism evidence="3 4">
    <name type="scientific">Bradyrhizobium guangdongense</name>
    <dbReference type="NCBI Taxonomy" id="1325090"/>
    <lineage>
        <taxon>Bacteria</taxon>
        <taxon>Pseudomonadati</taxon>
        <taxon>Pseudomonadota</taxon>
        <taxon>Alphaproteobacteria</taxon>
        <taxon>Hyphomicrobiales</taxon>
        <taxon>Nitrobacteraceae</taxon>
        <taxon>Bradyrhizobium</taxon>
    </lineage>
</organism>
<evidence type="ECO:0000256" key="1">
    <source>
        <dbReference type="SAM" id="MobiDB-lite"/>
    </source>
</evidence>
<dbReference type="Proteomes" id="UP000625079">
    <property type="component" value="Unassembled WGS sequence"/>
</dbReference>
<protein>
    <recommendedName>
        <fullName evidence="2">NIPSNAP domain-containing protein</fullName>
    </recommendedName>
</protein>
<accession>A0AA87WB07</accession>
<dbReference type="Pfam" id="PF07978">
    <property type="entry name" value="NIPSNAP"/>
    <property type="match status" value="1"/>
</dbReference>
<feature type="region of interest" description="Disordered" evidence="1">
    <location>
        <begin position="58"/>
        <end position="87"/>
    </location>
</feature>
<name>A0AA87WB07_9BRAD</name>
<reference evidence="3" key="1">
    <citation type="journal article" date="2014" name="Int. J. Syst. Evol. Microbiol.">
        <title>Complete genome sequence of Corynebacterium casei LMG S-19264T (=DSM 44701T), isolated from a smear-ripened cheese.</title>
        <authorList>
            <consortium name="US DOE Joint Genome Institute (JGI-PGF)"/>
            <person name="Walter F."/>
            <person name="Albersmeier A."/>
            <person name="Kalinowski J."/>
            <person name="Ruckert C."/>
        </authorList>
    </citation>
    <scope>NUCLEOTIDE SEQUENCE</scope>
    <source>
        <strain evidence="3">CGMCC 1.15034</strain>
    </source>
</reference>
<proteinExistence type="predicted"/>
<feature type="domain" description="NIPSNAP" evidence="2">
    <location>
        <begin position="97"/>
        <end position="200"/>
    </location>
</feature>
<dbReference type="EMBL" id="BMHC01000012">
    <property type="protein sequence ID" value="GGI28332.1"/>
    <property type="molecule type" value="Genomic_DNA"/>
</dbReference>
<evidence type="ECO:0000313" key="3">
    <source>
        <dbReference type="EMBL" id="GGI28332.1"/>
    </source>
</evidence>